<dbReference type="GO" id="GO:0004536">
    <property type="term" value="F:DNA nuclease activity"/>
    <property type="evidence" value="ECO:0007669"/>
    <property type="project" value="InterPro"/>
</dbReference>
<dbReference type="SMART" id="SM00476">
    <property type="entry name" value="DNaseIc"/>
    <property type="match status" value="1"/>
</dbReference>
<evidence type="ECO:0000256" key="4">
    <source>
        <dbReference type="SAM" id="Phobius"/>
    </source>
</evidence>
<feature type="domain" description="Endonuclease/exonuclease/phosphatase" evidence="5">
    <location>
        <begin position="82"/>
        <end position="319"/>
    </location>
</feature>
<dbReference type="SUPFAM" id="SSF56219">
    <property type="entry name" value="DNase I-like"/>
    <property type="match status" value="1"/>
</dbReference>
<gene>
    <name evidence="6" type="ORF">EC9_54020</name>
</gene>
<dbReference type="PANTHER" id="PTHR11371:SF31">
    <property type="entry name" value="EXTRACELLULAR NUCLEASE"/>
    <property type="match status" value="1"/>
</dbReference>
<proteinExistence type="inferred from homology"/>
<dbReference type="PRINTS" id="PR00130">
    <property type="entry name" value="DNASEI"/>
</dbReference>
<evidence type="ECO:0000313" key="7">
    <source>
        <dbReference type="Proteomes" id="UP000319557"/>
    </source>
</evidence>
<dbReference type="KEGG" id="ruv:EC9_54020"/>
<organism evidence="6 7">
    <name type="scientific">Rosistilla ulvae</name>
    <dbReference type="NCBI Taxonomy" id="1930277"/>
    <lineage>
        <taxon>Bacteria</taxon>
        <taxon>Pseudomonadati</taxon>
        <taxon>Planctomycetota</taxon>
        <taxon>Planctomycetia</taxon>
        <taxon>Pirellulales</taxon>
        <taxon>Pirellulaceae</taxon>
        <taxon>Rosistilla</taxon>
    </lineage>
</organism>
<sequence length="346" mass="38115">MATRRKKLTSLPIGRFAGPPLTIVLFLVVGYLALTGRLSFLTGGGDQTASSDTEAFPGLGSPLQLASTGDAQGKPSETLAIATFNIQVFGVKKAEDLEVMQYLALILRQFDVIAVQEIRSLDRAPVDQLLSLVNSTGEQYQVVLSERLGRTDSKEQYAYIWDSRRVEMVEGSNYLVNDDADFMHREPFVASFRALQAGAVGAQPFSFTMINVHTDPDETDQELNVLDDVFQSVRAYEFSEDDFILAGDLNVETIQLGELGQIQGVESVNREQTNTAGSRSIDHILIDRTVTTEFRSAGVINYERDLKLPRELADRISDHRPVWAVFDSSEHAPRGVIAAVPGTTAR</sequence>
<evidence type="ECO:0000256" key="3">
    <source>
        <dbReference type="ARBA" id="ARBA00022801"/>
    </source>
</evidence>
<reference evidence="6 7" key="1">
    <citation type="submission" date="2019-02" db="EMBL/GenBank/DDBJ databases">
        <title>Deep-cultivation of Planctomycetes and their phenomic and genomic characterization uncovers novel biology.</title>
        <authorList>
            <person name="Wiegand S."/>
            <person name="Jogler M."/>
            <person name="Boedeker C."/>
            <person name="Pinto D."/>
            <person name="Vollmers J."/>
            <person name="Rivas-Marin E."/>
            <person name="Kohn T."/>
            <person name="Peeters S.H."/>
            <person name="Heuer A."/>
            <person name="Rast P."/>
            <person name="Oberbeckmann S."/>
            <person name="Bunk B."/>
            <person name="Jeske O."/>
            <person name="Meyerdierks A."/>
            <person name="Storesund J.E."/>
            <person name="Kallscheuer N."/>
            <person name="Luecker S."/>
            <person name="Lage O.M."/>
            <person name="Pohl T."/>
            <person name="Merkel B.J."/>
            <person name="Hornburger P."/>
            <person name="Mueller R.-W."/>
            <person name="Bruemmer F."/>
            <person name="Labrenz M."/>
            <person name="Spormann A.M."/>
            <person name="Op den Camp H."/>
            <person name="Overmann J."/>
            <person name="Amann R."/>
            <person name="Jetten M.S.M."/>
            <person name="Mascher T."/>
            <person name="Medema M.H."/>
            <person name="Devos D.P."/>
            <person name="Kaster A.-K."/>
            <person name="Ovreas L."/>
            <person name="Rohde M."/>
            <person name="Galperin M.Y."/>
            <person name="Jogler C."/>
        </authorList>
    </citation>
    <scope>NUCLEOTIDE SEQUENCE [LARGE SCALE GENOMIC DNA]</scope>
    <source>
        <strain evidence="6 7">EC9</strain>
    </source>
</reference>
<feature type="transmembrane region" description="Helical" evidence="4">
    <location>
        <begin position="12"/>
        <end position="34"/>
    </location>
</feature>
<keyword evidence="4" id="KW-0812">Transmembrane</keyword>
<keyword evidence="3" id="KW-0378">Hydrolase</keyword>
<dbReference type="Gene3D" id="3.60.10.10">
    <property type="entry name" value="Endonuclease/exonuclease/phosphatase"/>
    <property type="match status" value="1"/>
</dbReference>
<evidence type="ECO:0000256" key="2">
    <source>
        <dbReference type="ARBA" id="ARBA00022722"/>
    </source>
</evidence>
<keyword evidence="4" id="KW-0472">Membrane</keyword>
<keyword evidence="4" id="KW-1133">Transmembrane helix</keyword>
<dbReference type="Pfam" id="PF03372">
    <property type="entry name" value="Exo_endo_phos"/>
    <property type="match status" value="1"/>
</dbReference>
<dbReference type="EMBL" id="CP036261">
    <property type="protein sequence ID" value="QDS91182.1"/>
    <property type="molecule type" value="Genomic_DNA"/>
</dbReference>
<dbReference type="InterPro" id="IPR005135">
    <property type="entry name" value="Endo/exonuclease/phosphatase"/>
</dbReference>
<dbReference type="GO" id="GO:0004527">
    <property type="term" value="F:exonuclease activity"/>
    <property type="evidence" value="ECO:0007669"/>
    <property type="project" value="UniProtKB-KW"/>
</dbReference>
<protein>
    <submittedName>
        <fullName evidence="6">Endonuclease/Exonuclease/phosphatase family protein</fullName>
    </submittedName>
</protein>
<evidence type="ECO:0000259" key="5">
    <source>
        <dbReference type="Pfam" id="PF03372"/>
    </source>
</evidence>
<dbReference type="GO" id="GO:0004519">
    <property type="term" value="F:endonuclease activity"/>
    <property type="evidence" value="ECO:0007669"/>
    <property type="project" value="UniProtKB-KW"/>
</dbReference>
<dbReference type="GO" id="GO:0006308">
    <property type="term" value="P:DNA catabolic process"/>
    <property type="evidence" value="ECO:0007669"/>
    <property type="project" value="InterPro"/>
</dbReference>
<dbReference type="InterPro" id="IPR036691">
    <property type="entry name" value="Endo/exonu/phosph_ase_sf"/>
</dbReference>
<comment type="similarity">
    <text evidence="1">Belongs to the DNase I family.</text>
</comment>
<evidence type="ECO:0000256" key="1">
    <source>
        <dbReference type="ARBA" id="ARBA00007359"/>
    </source>
</evidence>
<keyword evidence="7" id="KW-1185">Reference proteome</keyword>
<keyword evidence="6" id="KW-0255">Endonuclease</keyword>
<keyword evidence="6" id="KW-0269">Exonuclease</keyword>
<evidence type="ECO:0000313" key="6">
    <source>
        <dbReference type="EMBL" id="QDS91182.1"/>
    </source>
</evidence>
<dbReference type="PANTHER" id="PTHR11371">
    <property type="entry name" value="DEOXYRIBONUCLEASE"/>
    <property type="match status" value="1"/>
</dbReference>
<dbReference type="InterPro" id="IPR016202">
    <property type="entry name" value="DNase_I"/>
</dbReference>
<accession>A0A517M8G8</accession>
<dbReference type="Proteomes" id="UP000319557">
    <property type="component" value="Chromosome"/>
</dbReference>
<name>A0A517M8G8_9BACT</name>
<dbReference type="AlphaFoldDB" id="A0A517M8G8"/>
<keyword evidence="2" id="KW-0540">Nuclease</keyword>
<dbReference type="RefSeq" id="WP_218934457.1">
    <property type="nucleotide sequence ID" value="NZ_CP036261.1"/>
</dbReference>